<evidence type="ECO:0000256" key="10">
    <source>
        <dbReference type="ARBA" id="ARBA00034617"/>
    </source>
</evidence>
<evidence type="ECO:0000256" key="2">
    <source>
        <dbReference type="ARBA" id="ARBA00005446"/>
    </source>
</evidence>
<comment type="similarity">
    <text evidence="2 11">Belongs to the helicase family. RecQ subfamily.</text>
</comment>
<dbReference type="CDD" id="cd18794">
    <property type="entry name" value="SF2_C_RecQ"/>
    <property type="match status" value="1"/>
</dbReference>
<dbReference type="GO" id="GO:0005737">
    <property type="term" value="C:cytoplasm"/>
    <property type="evidence" value="ECO:0007669"/>
    <property type="project" value="TreeGrafter"/>
</dbReference>
<keyword evidence="7" id="KW-0238">DNA-binding</keyword>
<proteinExistence type="inferred from homology"/>
<feature type="compositionally biased region" description="Pro residues" evidence="12">
    <location>
        <begin position="24"/>
        <end position="42"/>
    </location>
</feature>
<dbReference type="GO" id="GO:0006260">
    <property type="term" value="P:DNA replication"/>
    <property type="evidence" value="ECO:0007669"/>
    <property type="project" value="InterPro"/>
</dbReference>
<dbReference type="Pfam" id="PF09382">
    <property type="entry name" value="RQC"/>
    <property type="match status" value="1"/>
</dbReference>
<evidence type="ECO:0000256" key="3">
    <source>
        <dbReference type="ARBA" id="ARBA00022741"/>
    </source>
</evidence>
<protein>
    <recommendedName>
        <fullName evidence="11">ATP-dependent DNA helicase</fullName>
        <ecNumber evidence="11">5.6.2.4</ecNumber>
    </recommendedName>
</protein>
<name>A0A4Q9P6P4_9APHY</name>
<dbReference type="InterPro" id="IPR032284">
    <property type="entry name" value="RecQ_Zn-bd"/>
</dbReference>
<dbReference type="InterPro" id="IPR027417">
    <property type="entry name" value="P-loop_NTPase"/>
</dbReference>
<keyword evidence="3 11" id="KW-0547">Nucleotide-binding</keyword>
<comment type="catalytic activity">
    <reaction evidence="11">
        <text>ATP + H2O = ADP + phosphate + H(+)</text>
        <dbReference type="Rhea" id="RHEA:13065"/>
        <dbReference type="ChEBI" id="CHEBI:15377"/>
        <dbReference type="ChEBI" id="CHEBI:15378"/>
        <dbReference type="ChEBI" id="CHEBI:30616"/>
        <dbReference type="ChEBI" id="CHEBI:43474"/>
        <dbReference type="ChEBI" id="CHEBI:456216"/>
    </reaction>
</comment>
<dbReference type="GO" id="GO:0005524">
    <property type="term" value="F:ATP binding"/>
    <property type="evidence" value="ECO:0007669"/>
    <property type="project" value="UniProtKB-KW"/>
</dbReference>
<dbReference type="Gene3D" id="1.10.10.10">
    <property type="entry name" value="Winged helix-like DNA-binding domain superfamily/Winged helix DNA-binding domain"/>
    <property type="match status" value="1"/>
</dbReference>
<evidence type="ECO:0000256" key="6">
    <source>
        <dbReference type="ARBA" id="ARBA00022840"/>
    </source>
</evidence>
<evidence type="ECO:0000256" key="12">
    <source>
        <dbReference type="SAM" id="MobiDB-lite"/>
    </source>
</evidence>
<dbReference type="Pfam" id="PF16124">
    <property type="entry name" value="RecQ_Zn_bind"/>
    <property type="match status" value="1"/>
</dbReference>
<dbReference type="InterPro" id="IPR036390">
    <property type="entry name" value="WH_DNA-bd_sf"/>
</dbReference>
<dbReference type="GO" id="GO:0005634">
    <property type="term" value="C:nucleus"/>
    <property type="evidence" value="ECO:0007669"/>
    <property type="project" value="UniProtKB-SubCell"/>
</dbReference>
<evidence type="ECO:0000256" key="8">
    <source>
        <dbReference type="ARBA" id="ARBA00023235"/>
    </source>
</evidence>
<comment type="subcellular location">
    <subcellularLocation>
        <location evidence="1 11">Nucleus</location>
    </subcellularLocation>
</comment>
<accession>A0A4Q9P6P4</accession>
<keyword evidence="14" id="KW-1185">Reference proteome</keyword>
<dbReference type="Pfam" id="PF00271">
    <property type="entry name" value="Helicase_C"/>
    <property type="match status" value="1"/>
</dbReference>
<dbReference type="SUPFAM" id="SSF46785">
    <property type="entry name" value="Winged helix' DNA-binding domain"/>
    <property type="match status" value="1"/>
</dbReference>
<evidence type="ECO:0000256" key="11">
    <source>
        <dbReference type="RuleBase" id="RU364117"/>
    </source>
</evidence>
<reference evidence="13 14" key="1">
    <citation type="submission" date="2019-01" db="EMBL/GenBank/DDBJ databases">
        <title>Draft genome sequences of three monokaryotic isolates of the white-rot basidiomycete fungus Dichomitus squalens.</title>
        <authorList>
            <consortium name="DOE Joint Genome Institute"/>
            <person name="Lopez S.C."/>
            <person name="Andreopoulos B."/>
            <person name="Pangilinan J."/>
            <person name="Lipzen A."/>
            <person name="Riley R."/>
            <person name="Ahrendt S."/>
            <person name="Ng V."/>
            <person name="Barry K."/>
            <person name="Daum C."/>
            <person name="Grigoriev I.V."/>
            <person name="Hilden K.S."/>
            <person name="Makela M.R."/>
            <person name="de Vries R.P."/>
        </authorList>
    </citation>
    <scope>NUCLEOTIDE SEQUENCE [LARGE SCALE GENOMIC DNA]</scope>
    <source>
        <strain evidence="13 14">CBS 464.89</strain>
    </source>
</reference>
<dbReference type="PANTHER" id="PTHR13710:SF153">
    <property type="entry name" value="RECQ-LIKE DNA HELICASE BLM"/>
    <property type="match status" value="1"/>
</dbReference>
<dbReference type="GO" id="GO:0016787">
    <property type="term" value="F:hydrolase activity"/>
    <property type="evidence" value="ECO:0007669"/>
    <property type="project" value="UniProtKB-KW"/>
</dbReference>
<dbReference type="SMART" id="SM00490">
    <property type="entry name" value="HELICc"/>
    <property type="match status" value="1"/>
</dbReference>
<dbReference type="Proteomes" id="UP000292082">
    <property type="component" value="Unassembled WGS sequence"/>
</dbReference>
<dbReference type="Gene3D" id="3.40.50.300">
    <property type="entry name" value="P-loop containing nucleotide triphosphate hydrolases"/>
    <property type="match status" value="2"/>
</dbReference>
<keyword evidence="9 11" id="KW-0539">Nucleus</keyword>
<sequence length="582" mass="66384">MDADEDYWDSFPSDGIDLTDEPDGPVPTPATPPATQPRPLPPIQAVSPPTPSESADLKTRPYYNQILDTLKRVFGLPTFRPKQLDAICAAMDGRDVFVLFPTGSGKSLTFQLPAVCQKGVTIVVSPLLSLMRDQVQALQKIGVHCALINGDMKESERTKVKTQLRSRDKPNLLYVTPEQLQMSGYMQSTLQWLYEHGQLMRFVIDEAHCISDWGRRFRDSYTHLTELRKSYPKVPISALTATANAEVVHDIISRLDIPNCVRLKLSFNRTNLDYEVRPKKSHKACVDEIAALIQTRFPTHTGIIYCHSRDKCEEVAKELRERYKLNAKHFHAGLADCDKRRVQREWSEGEVLIIVATVAFGMGIDKADVRYVIHHTLPATLANYYQETGRAGRDGRPAHCVLFYSYGDVTSRLEMIRKDEKPEEERRWMEEDFWSVVRYCSNDVRCRRQQVLDFFGEKFDPALCRDLCDNCRDKTPVSSEDYTEDAIRAVALFENLSTTGTPITKSHLVSALRGSKLRTMVDKGFVNVDGYGSCKHLTQQLAERLIDEMLFQGVLTTVQQKTYQDYTSSYLKASYPRVRMKR</sequence>
<dbReference type="InterPro" id="IPR036388">
    <property type="entry name" value="WH-like_DNA-bd_sf"/>
</dbReference>
<evidence type="ECO:0000256" key="9">
    <source>
        <dbReference type="ARBA" id="ARBA00023242"/>
    </source>
</evidence>
<dbReference type="SUPFAM" id="SSF52540">
    <property type="entry name" value="P-loop containing nucleoside triphosphate hydrolases"/>
    <property type="match status" value="1"/>
</dbReference>
<dbReference type="GO" id="GO:0031422">
    <property type="term" value="C:RecQ family helicase-topoisomerase III complex"/>
    <property type="evidence" value="ECO:0007669"/>
    <property type="project" value="UniProtKB-ARBA"/>
</dbReference>
<dbReference type="Pfam" id="PF00270">
    <property type="entry name" value="DEAD"/>
    <property type="match status" value="1"/>
</dbReference>
<dbReference type="NCBIfam" id="TIGR00614">
    <property type="entry name" value="recQ_fam"/>
    <property type="match status" value="1"/>
</dbReference>
<dbReference type="GO" id="GO:0000724">
    <property type="term" value="P:double-strand break repair via homologous recombination"/>
    <property type="evidence" value="ECO:0007669"/>
    <property type="project" value="TreeGrafter"/>
</dbReference>
<gene>
    <name evidence="13" type="ORF">BD310DRAFT_804774</name>
</gene>
<evidence type="ECO:0000313" key="13">
    <source>
        <dbReference type="EMBL" id="TBU66190.1"/>
    </source>
</evidence>
<dbReference type="PROSITE" id="PS51192">
    <property type="entry name" value="HELICASE_ATP_BIND_1"/>
    <property type="match status" value="1"/>
</dbReference>
<dbReference type="InterPro" id="IPR001650">
    <property type="entry name" value="Helicase_C-like"/>
</dbReference>
<keyword evidence="8" id="KW-0413">Isomerase</keyword>
<keyword evidence="5 11" id="KW-0347">Helicase</keyword>
<dbReference type="EC" id="5.6.2.4" evidence="11"/>
<dbReference type="InterPro" id="IPR014001">
    <property type="entry name" value="Helicase_ATP-bd"/>
</dbReference>
<evidence type="ECO:0000256" key="1">
    <source>
        <dbReference type="ARBA" id="ARBA00004123"/>
    </source>
</evidence>
<dbReference type="InterPro" id="IPR011545">
    <property type="entry name" value="DEAD/DEAH_box_helicase_dom"/>
</dbReference>
<dbReference type="PROSITE" id="PS51194">
    <property type="entry name" value="HELICASE_CTER"/>
    <property type="match status" value="1"/>
</dbReference>
<dbReference type="GO" id="GO:0003677">
    <property type="term" value="F:DNA binding"/>
    <property type="evidence" value="ECO:0007669"/>
    <property type="project" value="UniProtKB-KW"/>
</dbReference>
<keyword evidence="6 11" id="KW-0067">ATP-binding</keyword>
<dbReference type="AlphaFoldDB" id="A0A4Q9P6P4"/>
<feature type="region of interest" description="Disordered" evidence="12">
    <location>
        <begin position="1"/>
        <end position="58"/>
    </location>
</feature>
<dbReference type="FunFam" id="3.40.50.300:FF:000340">
    <property type="entry name" value="Bloom syndrome, RecQ helicase"/>
    <property type="match status" value="1"/>
</dbReference>
<dbReference type="GO" id="GO:0000729">
    <property type="term" value="P:DNA double-strand break processing"/>
    <property type="evidence" value="ECO:0007669"/>
    <property type="project" value="UniProtKB-ARBA"/>
</dbReference>
<organism evidence="13 14">
    <name type="scientific">Dichomitus squalens</name>
    <dbReference type="NCBI Taxonomy" id="114155"/>
    <lineage>
        <taxon>Eukaryota</taxon>
        <taxon>Fungi</taxon>
        <taxon>Dikarya</taxon>
        <taxon>Basidiomycota</taxon>
        <taxon>Agaricomycotina</taxon>
        <taxon>Agaricomycetes</taxon>
        <taxon>Polyporales</taxon>
        <taxon>Polyporaceae</taxon>
        <taxon>Dichomitus</taxon>
    </lineage>
</organism>
<dbReference type="PANTHER" id="PTHR13710">
    <property type="entry name" value="DNA HELICASE RECQ FAMILY MEMBER"/>
    <property type="match status" value="1"/>
</dbReference>
<dbReference type="InterPro" id="IPR004589">
    <property type="entry name" value="DNA_helicase_ATP-dep_RecQ"/>
</dbReference>
<dbReference type="InterPro" id="IPR018982">
    <property type="entry name" value="RQC_domain"/>
</dbReference>
<evidence type="ECO:0000256" key="7">
    <source>
        <dbReference type="ARBA" id="ARBA00023125"/>
    </source>
</evidence>
<dbReference type="CDD" id="cd17920">
    <property type="entry name" value="DEXHc_RecQ"/>
    <property type="match status" value="1"/>
</dbReference>
<comment type="catalytic activity">
    <reaction evidence="10 11">
        <text>Couples ATP hydrolysis with the unwinding of duplex DNA by translocating in the 3'-5' direction.</text>
        <dbReference type="EC" id="5.6.2.4"/>
    </reaction>
</comment>
<keyword evidence="4 11" id="KW-0378">Hydrolase</keyword>
<evidence type="ECO:0000313" key="14">
    <source>
        <dbReference type="Proteomes" id="UP000292082"/>
    </source>
</evidence>
<dbReference type="GO" id="GO:0009378">
    <property type="term" value="F:four-way junction helicase activity"/>
    <property type="evidence" value="ECO:0007669"/>
    <property type="project" value="TreeGrafter"/>
</dbReference>
<dbReference type="FunFam" id="3.40.50.300:FF:000296">
    <property type="entry name" value="ATP-dependent DNA helicase RecQ"/>
    <property type="match status" value="1"/>
</dbReference>
<evidence type="ECO:0000256" key="5">
    <source>
        <dbReference type="ARBA" id="ARBA00022806"/>
    </source>
</evidence>
<dbReference type="GO" id="GO:0043138">
    <property type="term" value="F:3'-5' DNA helicase activity"/>
    <property type="evidence" value="ECO:0007669"/>
    <property type="project" value="UniProtKB-EC"/>
</dbReference>
<dbReference type="STRING" id="114155.A0A4Q9P6P4"/>
<dbReference type="EMBL" id="ML145084">
    <property type="protein sequence ID" value="TBU66190.1"/>
    <property type="molecule type" value="Genomic_DNA"/>
</dbReference>
<dbReference type="GO" id="GO:0031573">
    <property type="term" value="P:mitotic intra-S DNA damage checkpoint signaling"/>
    <property type="evidence" value="ECO:0007669"/>
    <property type="project" value="UniProtKB-ARBA"/>
</dbReference>
<dbReference type="SMART" id="SM00487">
    <property type="entry name" value="DEXDc"/>
    <property type="match status" value="1"/>
</dbReference>
<evidence type="ECO:0000256" key="4">
    <source>
        <dbReference type="ARBA" id="ARBA00022801"/>
    </source>
</evidence>